<accession>A0A0A9BVU5</accession>
<dbReference type="AlphaFoldDB" id="A0A0A9BVU5"/>
<organism evidence="1">
    <name type="scientific">Arundo donax</name>
    <name type="common">Giant reed</name>
    <name type="synonym">Donax arundinaceus</name>
    <dbReference type="NCBI Taxonomy" id="35708"/>
    <lineage>
        <taxon>Eukaryota</taxon>
        <taxon>Viridiplantae</taxon>
        <taxon>Streptophyta</taxon>
        <taxon>Embryophyta</taxon>
        <taxon>Tracheophyta</taxon>
        <taxon>Spermatophyta</taxon>
        <taxon>Magnoliopsida</taxon>
        <taxon>Liliopsida</taxon>
        <taxon>Poales</taxon>
        <taxon>Poaceae</taxon>
        <taxon>PACMAD clade</taxon>
        <taxon>Arundinoideae</taxon>
        <taxon>Arundineae</taxon>
        <taxon>Arundo</taxon>
    </lineage>
</organism>
<proteinExistence type="predicted"/>
<evidence type="ECO:0000313" key="1">
    <source>
        <dbReference type="EMBL" id="JAD67431.1"/>
    </source>
</evidence>
<reference evidence="1" key="2">
    <citation type="journal article" date="2015" name="Data Brief">
        <title>Shoot transcriptome of the giant reed, Arundo donax.</title>
        <authorList>
            <person name="Barrero R.A."/>
            <person name="Guerrero F.D."/>
            <person name="Moolhuijzen P."/>
            <person name="Goolsby J.A."/>
            <person name="Tidwell J."/>
            <person name="Bellgard S.E."/>
            <person name="Bellgard M.I."/>
        </authorList>
    </citation>
    <scope>NUCLEOTIDE SEQUENCE</scope>
    <source>
        <tissue evidence="1">Shoot tissue taken approximately 20 cm above the soil surface</tissue>
    </source>
</reference>
<protein>
    <submittedName>
        <fullName evidence="1">Uncharacterized protein</fullName>
    </submittedName>
</protein>
<name>A0A0A9BVU5_ARUDO</name>
<dbReference type="EMBL" id="GBRH01230464">
    <property type="protein sequence ID" value="JAD67431.1"/>
    <property type="molecule type" value="Transcribed_RNA"/>
</dbReference>
<reference evidence="1" key="1">
    <citation type="submission" date="2014-09" db="EMBL/GenBank/DDBJ databases">
        <authorList>
            <person name="Magalhaes I.L.F."/>
            <person name="Oliveira U."/>
            <person name="Santos F.R."/>
            <person name="Vidigal T.H.D.A."/>
            <person name="Brescovit A.D."/>
            <person name="Santos A.J."/>
        </authorList>
    </citation>
    <scope>NUCLEOTIDE SEQUENCE</scope>
    <source>
        <tissue evidence="1">Shoot tissue taken approximately 20 cm above the soil surface</tissue>
    </source>
</reference>
<sequence length="46" mass="5704">MMLQHNRILIKKIELGQIQWRQAMPLRTKWRRILDLIRYLTALTRS</sequence>